<accession>A0A5B0Q1C3</accession>
<dbReference type="EMBL" id="VDEP01000308">
    <property type="protein sequence ID" value="KAA1106975.1"/>
    <property type="molecule type" value="Genomic_DNA"/>
</dbReference>
<dbReference type="Proteomes" id="UP000325313">
    <property type="component" value="Unassembled WGS sequence"/>
</dbReference>
<organism evidence="1 2">
    <name type="scientific">Puccinia graminis f. sp. tritici</name>
    <dbReference type="NCBI Taxonomy" id="56615"/>
    <lineage>
        <taxon>Eukaryota</taxon>
        <taxon>Fungi</taxon>
        <taxon>Dikarya</taxon>
        <taxon>Basidiomycota</taxon>
        <taxon>Pucciniomycotina</taxon>
        <taxon>Pucciniomycetes</taxon>
        <taxon>Pucciniales</taxon>
        <taxon>Pucciniaceae</taxon>
        <taxon>Puccinia</taxon>
    </lineage>
</organism>
<evidence type="ECO:0000313" key="2">
    <source>
        <dbReference type="Proteomes" id="UP000325313"/>
    </source>
</evidence>
<sequence>MNACGLVLVEESPWRAGTHPDHRGGPSTSRRNCLTIGRLIIAWHLSTIMYSAGPAMLNLLQSHRPRGLLEGEGGQGNAAPTLQADVTWAQGDDNLFSDFLALVPSRAR</sequence>
<reference evidence="1 2" key="1">
    <citation type="submission" date="2019-05" db="EMBL/GenBank/DDBJ databases">
        <title>Emergence of the Ug99 lineage of the wheat stem rust pathogen through somatic hybridization.</title>
        <authorList>
            <person name="Li F."/>
            <person name="Upadhyaya N.M."/>
            <person name="Sperschneider J."/>
            <person name="Matny O."/>
            <person name="Nguyen-Phuc H."/>
            <person name="Mago R."/>
            <person name="Raley C."/>
            <person name="Miller M.E."/>
            <person name="Silverstein K.A.T."/>
            <person name="Henningsen E."/>
            <person name="Hirsch C.D."/>
            <person name="Visser B."/>
            <person name="Pretorius Z.A."/>
            <person name="Steffenson B.J."/>
            <person name="Schwessinger B."/>
            <person name="Dodds P.N."/>
            <person name="Figueroa M."/>
        </authorList>
    </citation>
    <scope>NUCLEOTIDE SEQUENCE [LARGE SCALE GENOMIC DNA]</scope>
    <source>
        <strain evidence="1 2">Ug99</strain>
    </source>
</reference>
<comment type="caution">
    <text evidence="1">The sequence shown here is derived from an EMBL/GenBank/DDBJ whole genome shotgun (WGS) entry which is preliminary data.</text>
</comment>
<proteinExistence type="predicted"/>
<evidence type="ECO:0000313" key="1">
    <source>
        <dbReference type="EMBL" id="KAA1106975.1"/>
    </source>
</evidence>
<dbReference type="AlphaFoldDB" id="A0A5B0Q1C3"/>
<name>A0A5B0Q1C3_PUCGR</name>
<gene>
    <name evidence="1" type="ORF">PGTUg99_018449</name>
</gene>
<protein>
    <submittedName>
        <fullName evidence="1">Uncharacterized protein</fullName>
    </submittedName>
</protein>